<sequence>MTDCSPTPISLAKLRLACGNCSLHELCLPVGIGLDDVDRLDRIVKRRRPSSRGDHVFRLGDEFRAVYAIRAGSVKTYTTTEGGGEQVTGFHLPGELIGLDAIHTGTHPSSAKVLETTSLCEIPFDHLEELSAVIPSLGRQLIRIMSREIHSDDELLTLLGKKSAEERLAALLISLSNRLQQRGFSAREFHLSMSRNDIGNYLGLAVETVSRLFTRFQQLGLVTANNKHIRIERLEDLRALATGSSSCQPRG</sequence>
<dbReference type="GO" id="GO:0003677">
    <property type="term" value="F:DNA binding"/>
    <property type="evidence" value="ECO:0007669"/>
    <property type="project" value="UniProtKB-KW"/>
</dbReference>
<evidence type="ECO:0000313" key="7">
    <source>
        <dbReference type="Proteomes" id="UP000295765"/>
    </source>
</evidence>
<dbReference type="PANTHER" id="PTHR24567:SF75">
    <property type="entry name" value="FUMARATE AND NITRATE REDUCTION REGULATORY PROTEIN"/>
    <property type="match status" value="1"/>
</dbReference>
<dbReference type="GO" id="GO:0003700">
    <property type="term" value="F:DNA-binding transcription factor activity"/>
    <property type="evidence" value="ECO:0007669"/>
    <property type="project" value="InterPro"/>
</dbReference>
<dbReference type="CDD" id="cd00092">
    <property type="entry name" value="HTH_CRP"/>
    <property type="match status" value="1"/>
</dbReference>
<evidence type="ECO:0000259" key="5">
    <source>
        <dbReference type="PROSITE" id="PS51063"/>
    </source>
</evidence>
<feature type="domain" description="HTH crp-type" evidence="5">
    <location>
        <begin position="162"/>
        <end position="235"/>
    </location>
</feature>
<evidence type="ECO:0000256" key="1">
    <source>
        <dbReference type="ARBA" id="ARBA00023015"/>
    </source>
</evidence>
<evidence type="ECO:0000259" key="4">
    <source>
        <dbReference type="PROSITE" id="PS50042"/>
    </source>
</evidence>
<dbReference type="InterPro" id="IPR000595">
    <property type="entry name" value="cNMP-bd_dom"/>
</dbReference>
<dbReference type="PANTHER" id="PTHR24567">
    <property type="entry name" value="CRP FAMILY TRANSCRIPTIONAL REGULATORY PROTEIN"/>
    <property type="match status" value="1"/>
</dbReference>
<dbReference type="OrthoDB" id="7643467at2"/>
<dbReference type="PROSITE" id="PS51063">
    <property type="entry name" value="HTH_CRP_2"/>
    <property type="match status" value="1"/>
</dbReference>
<dbReference type="CDD" id="cd00038">
    <property type="entry name" value="CAP_ED"/>
    <property type="match status" value="1"/>
</dbReference>
<dbReference type="PROSITE" id="PS50042">
    <property type="entry name" value="CNMP_BINDING_3"/>
    <property type="match status" value="1"/>
</dbReference>
<reference evidence="6 7" key="1">
    <citation type="submission" date="2019-03" db="EMBL/GenBank/DDBJ databases">
        <title>Genomic Encyclopedia of Type Strains, Phase IV (KMG-IV): sequencing the most valuable type-strain genomes for metagenomic binning, comparative biology and taxonomic classification.</title>
        <authorList>
            <person name="Goeker M."/>
        </authorList>
    </citation>
    <scope>NUCLEOTIDE SEQUENCE [LARGE SCALE GENOMIC DNA]</scope>
    <source>
        <strain evidence="6 7">DSM 25287</strain>
    </source>
</reference>
<dbReference type="PRINTS" id="PR00034">
    <property type="entry name" value="HTHCRP"/>
</dbReference>
<gene>
    <name evidence="6" type="ORF">EV699_10986</name>
</gene>
<keyword evidence="2" id="KW-0238">DNA-binding</keyword>
<accession>A0A4R2L2D6</accession>
<keyword evidence="1" id="KW-0805">Transcription regulation</keyword>
<keyword evidence="7" id="KW-1185">Reference proteome</keyword>
<feature type="domain" description="Cyclic nucleotide-binding" evidence="4">
    <location>
        <begin position="53"/>
        <end position="113"/>
    </location>
</feature>
<dbReference type="InterPro" id="IPR014710">
    <property type="entry name" value="RmlC-like_jellyroll"/>
</dbReference>
<dbReference type="PROSITE" id="PS00042">
    <property type="entry name" value="HTH_CRP_1"/>
    <property type="match status" value="1"/>
</dbReference>
<dbReference type="Pfam" id="PF13545">
    <property type="entry name" value="HTH_Crp_2"/>
    <property type="match status" value="1"/>
</dbReference>
<dbReference type="EMBL" id="SLWY01000009">
    <property type="protein sequence ID" value="TCO81244.1"/>
    <property type="molecule type" value="Genomic_DNA"/>
</dbReference>
<dbReference type="FunFam" id="1.10.10.10:FF:000028">
    <property type="entry name" value="Fumarate/nitrate reduction transcriptional regulator Fnr"/>
    <property type="match status" value="1"/>
</dbReference>
<dbReference type="Pfam" id="PF00027">
    <property type="entry name" value="cNMP_binding"/>
    <property type="match status" value="1"/>
</dbReference>
<dbReference type="AlphaFoldDB" id="A0A4R2L2D6"/>
<evidence type="ECO:0000256" key="2">
    <source>
        <dbReference type="ARBA" id="ARBA00023125"/>
    </source>
</evidence>
<dbReference type="InterPro" id="IPR012318">
    <property type="entry name" value="HTH_CRP"/>
</dbReference>
<dbReference type="SMART" id="SM00419">
    <property type="entry name" value="HTH_CRP"/>
    <property type="match status" value="1"/>
</dbReference>
<comment type="caution">
    <text evidence="6">The sequence shown here is derived from an EMBL/GenBank/DDBJ whole genome shotgun (WGS) entry which is preliminary data.</text>
</comment>
<proteinExistence type="predicted"/>
<evidence type="ECO:0000313" key="6">
    <source>
        <dbReference type="EMBL" id="TCO81244.1"/>
    </source>
</evidence>
<evidence type="ECO:0000256" key="3">
    <source>
        <dbReference type="ARBA" id="ARBA00023163"/>
    </source>
</evidence>
<organism evidence="6 7">
    <name type="scientific">Plasticicumulans lactativorans</name>
    <dbReference type="NCBI Taxonomy" id="1133106"/>
    <lineage>
        <taxon>Bacteria</taxon>
        <taxon>Pseudomonadati</taxon>
        <taxon>Pseudomonadota</taxon>
        <taxon>Gammaproteobacteria</taxon>
        <taxon>Candidatus Competibacteraceae</taxon>
        <taxon>Plasticicumulans</taxon>
    </lineage>
</organism>
<dbReference type="InterPro" id="IPR036388">
    <property type="entry name" value="WH-like_DNA-bd_sf"/>
</dbReference>
<dbReference type="Gene3D" id="2.60.120.10">
    <property type="entry name" value="Jelly Rolls"/>
    <property type="match status" value="1"/>
</dbReference>
<dbReference type="RefSeq" id="WP_132541898.1">
    <property type="nucleotide sequence ID" value="NZ_SLWY01000009.1"/>
</dbReference>
<dbReference type="SUPFAM" id="SSF51206">
    <property type="entry name" value="cAMP-binding domain-like"/>
    <property type="match status" value="1"/>
</dbReference>
<dbReference type="Proteomes" id="UP000295765">
    <property type="component" value="Unassembled WGS sequence"/>
</dbReference>
<dbReference type="InterPro" id="IPR036390">
    <property type="entry name" value="WH_DNA-bd_sf"/>
</dbReference>
<dbReference type="Gene3D" id="1.10.10.10">
    <property type="entry name" value="Winged helix-like DNA-binding domain superfamily/Winged helix DNA-binding domain"/>
    <property type="match status" value="1"/>
</dbReference>
<name>A0A4R2L2D6_9GAMM</name>
<dbReference type="InterPro" id="IPR018335">
    <property type="entry name" value="Tscrpt_reg_HTH_Crp-type_CS"/>
</dbReference>
<keyword evidence="3" id="KW-0804">Transcription</keyword>
<dbReference type="InterPro" id="IPR018490">
    <property type="entry name" value="cNMP-bd_dom_sf"/>
</dbReference>
<dbReference type="InterPro" id="IPR050397">
    <property type="entry name" value="Env_Response_Regulators"/>
</dbReference>
<dbReference type="GO" id="GO:0005829">
    <property type="term" value="C:cytosol"/>
    <property type="evidence" value="ECO:0007669"/>
    <property type="project" value="TreeGrafter"/>
</dbReference>
<dbReference type="SMART" id="SM00100">
    <property type="entry name" value="cNMP"/>
    <property type="match status" value="1"/>
</dbReference>
<dbReference type="NCBIfam" id="NF008365">
    <property type="entry name" value="PRK11161.1"/>
    <property type="match status" value="1"/>
</dbReference>
<protein>
    <submittedName>
        <fullName evidence="6">Crp/Fnr family transcriptional regulator</fullName>
    </submittedName>
</protein>
<dbReference type="SUPFAM" id="SSF46785">
    <property type="entry name" value="Winged helix' DNA-binding domain"/>
    <property type="match status" value="1"/>
</dbReference>